<evidence type="ECO:0000256" key="3">
    <source>
        <dbReference type="SAM" id="SignalP"/>
    </source>
</evidence>
<evidence type="ECO:0000256" key="2">
    <source>
        <dbReference type="SAM" id="Phobius"/>
    </source>
</evidence>
<dbReference type="EnsemblMetazoa" id="G22275.1">
    <property type="protein sequence ID" value="G22275.1:cds"/>
    <property type="gene ID" value="G22275"/>
</dbReference>
<evidence type="ECO:0000313" key="6">
    <source>
        <dbReference type="Proteomes" id="UP000005408"/>
    </source>
</evidence>
<feature type="compositionally biased region" description="Low complexity" evidence="1">
    <location>
        <begin position="621"/>
        <end position="644"/>
    </location>
</feature>
<feature type="compositionally biased region" description="Polar residues" evidence="1">
    <location>
        <begin position="660"/>
        <end position="683"/>
    </location>
</feature>
<keyword evidence="6" id="KW-1185">Reference proteome</keyword>
<accession>A0A8W8K9T2</accession>
<dbReference type="InterPro" id="IPR001007">
    <property type="entry name" value="VWF_dom"/>
</dbReference>
<name>A0A8W8K9T2_MAGGI</name>
<reference evidence="5" key="1">
    <citation type="submission" date="2022-08" db="UniProtKB">
        <authorList>
            <consortium name="EnsemblMetazoa"/>
        </authorList>
    </citation>
    <scope>IDENTIFICATION</scope>
    <source>
        <strain evidence="5">05x7-T-G4-1.051#20</strain>
    </source>
</reference>
<keyword evidence="2" id="KW-1133">Transmembrane helix</keyword>
<feature type="region of interest" description="Disordered" evidence="1">
    <location>
        <begin position="91"/>
        <end position="111"/>
    </location>
</feature>
<evidence type="ECO:0000259" key="4">
    <source>
        <dbReference type="PROSITE" id="PS50184"/>
    </source>
</evidence>
<dbReference type="Pfam" id="PF23334">
    <property type="entry name" value="VWC2L_2nd"/>
    <property type="match status" value="1"/>
</dbReference>
<protein>
    <recommendedName>
        <fullName evidence="4">VWFC domain-containing protein</fullName>
    </recommendedName>
</protein>
<keyword evidence="2" id="KW-0472">Membrane</keyword>
<feature type="compositionally biased region" description="Low complexity" evidence="1">
    <location>
        <begin position="213"/>
        <end position="222"/>
    </location>
</feature>
<dbReference type="PANTHER" id="PTHR15256">
    <property type="entry name" value="INTEGRAL MEMBRANE PROTEIN DGCR2/IDD"/>
    <property type="match status" value="1"/>
</dbReference>
<feature type="compositionally biased region" description="Low complexity" evidence="1">
    <location>
        <begin position="758"/>
        <end position="772"/>
    </location>
</feature>
<dbReference type="AlphaFoldDB" id="A0A8W8K9T2"/>
<feature type="region of interest" description="Disordered" evidence="1">
    <location>
        <begin position="698"/>
        <end position="819"/>
    </location>
</feature>
<dbReference type="PROSITE" id="PS50184">
    <property type="entry name" value="VWFC_2"/>
    <property type="match status" value="1"/>
</dbReference>
<dbReference type="GO" id="GO:0016020">
    <property type="term" value="C:membrane"/>
    <property type="evidence" value="ECO:0007669"/>
    <property type="project" value="TreeGrafter"/>
</dbReference>
<feature type="region of interest" description="Disordered" evidence="1">
    <location>
        <begin position="253"/>
        <end position="318"/>
    </location>
</feature>
<dbReference type="PANTHER" id="PTHR15256:SF6">
    <property type="entry name" value="INTEGRAL MEMBRANE PROTEIN DGCR2_IDD"/>
    <property type="match status" value="1"/>
</dbReference>
<dbReference type="PROSITE" id="PS01208">
    <property type="entry name" value="VWFC_1"/>
    <property type="match status" value="1"/>
</dbReference>
<feature type="compositionally biased region" description="Polar residues" evidence="1">
    <location>
        <begin position="253"/>
        <end position="265"/>
    </location>
</feature>
<feature type="region of interest" description="Disordered" evidence="1">
    <location>
        <begin position="620"/>
        <end position="683"/>
    </location>
</feature>
<feature type="region of interest" description="Disordered" evidence="1">
    <location>
        <begin position="345"/>
        <end position="392"/>
    </location>
</feature>
<dbReference type="SUPFAM" id="SSF57603">
    <property type="entry name" value="FnI-like domain"/>
    <property type="match status" value="1"/>
</dbReference>
<dbReference type="Proteomes" id="UP000005408">
    <property type="component" value="Unassembled WGS sequence"/>
</dbReference>
<dbReference type="OrthoDB" id="6288751at2759"/>
<feature type="compositionally biased region" description="Pro residues" evidence="1">
    <location>
        <begin position="184"/>
        <end position="208"/>
    </location>
</feature>
<feature type="compositionally biased region" description="Polar residues" evidence="1">
    <location>
        <begin position="568"/>
        <end position="578"/>
    </location>
</feature>
<evidence type="ECO:0000256" key="1">
    <source>
        <dbReference type="SAM" id="MobiDB-lite"/>
    </source>
</evidence>
<evidence type="ECO:0000313" key="5">
    <source>
        <dbReference type="EnsemblMetazoa" id="G22275.1:cds"/>
    </source>
</evidence>
<dbReference type="InterPro" id="IPR042378">
    <property type="entry name" value="IDD"/>
</dbReference>
<sequence length="819" mass="89355">MIVFTVIVFVTGLSSAISELKCTDHFGKEISNGQVFQPKPDPCYQCTCSDGFPTMCKSVSCIPPTGCLNPVMIDDKCCKFRCEDVGGGGHGQFPPTNATDPTKNNDANGNSDNMTTLGLRLVASTITSFLVLALLLFMGHRLRQRRLLQAMRRYRDSRRRERLEDGDIDSISPEFFGFECPSYDDPPPPYTPPKPPDQMYPREAPPPYEAVDSSNNNNASSPCPNNNNNIGCQTSPRAALGTACSAIGRVTENTSTLSSPCNPNLSRHHSLPGYSDHIYSPAPPRGCENAHAQESRQRNTRFSLPWKRHSREAQRSSQTLPTFNRHIIDQVNFSPDLLELWEDSSTATTASEIQDRPRLPASGRRYMQPSQIAELSDTDDLSTESGNPADRYVQTSRHSYDSLPAVSTFNANRPQPPARRESNAIPDVSLDEVSFQGSDARSMGVSHNSYNNSSEVSNEQGVGATNVLENDSVLEAEDNIRKMEQIYDSQNLRILRLSKLLQPSSDSSDTACGHSCAINYPNIQKSHSSHSGLSVCSETGEKKLSTVEESALSNDVQYPCSGRMPSRLTGTETPSYSGISDTCGSCDTSSHMESSSGFHGCSSEDGARFSPGSQPNHSCCSLQSLSSNERNNNSVLNSSSDSSSKANRREETKSKKHKTLSPQSKYHNDQSNGNYNRKACRSSSVPARHLSFIEELKSRNEQSTRSPHFPGASSLESNACSQSAPSRSGGSEICDTHWHTAASSSSSSSVKRNNSTVSHKSSSQSSSHSSHSGDGLLICPRKKKSRSAKRNRGKKTSDKKKAVPNNDPENSESKHCSLV</sequence>
<dbReference type="SMART" id="SM00214">
    <property type="entry name" value="VWC"/>
    <property type="match status" value="1"/>
</dbReference>
<feature type="compositionally biased region" description="Polar residues" evidence="1">
    <location>
        <begin position="714"/>
        <end position="729"/>
    </location>
</feature>
<feature type="signal peptide" evidence="3">
    <location>
        <begin position="1"/>
        <end position="16"/>
    </location>
</feature>
<feature type="compositionally biased region" description="Basic residues" evidence="1">
    <location>
        <begin position="780"/>
        <end position="794"/>
    </location>
</feature>
<feature type="domain" description="VWFC" evidence="4">
    <location>
        <begin position="20"/>
        <end position="83"/>
    </location>
</feature>
<feature type="compositionally biased region" description="Polar residues" evidence="1">
    <location>
        <begin position="94"/>
        <end position="111"/>
    </location>
</feature>
<proteinExistence type="predicted"/>
<keyword evidence="2" id="KW-0812">Transmembrane</keyword>
<organism evidence="5 6">
    <name type="scientific">Magallana gigas</name>
    <name type="common">Pacific oyster</name>
    <name type="synonym">Crassostrea gigas</name>
    <dbReference type="NCBI Taxonomy" id="29159"/>
    <lineage>
        <taxon>Eukaryota</taxon>
        <taxon>Metazoa</taxon>
        <taxon>Spiralia</taxon>
        <taxon>Lophotrochozoa</taxon>
        <taxon>Mollusca</taxon>
        <taxon>Bivalvia</taxon>
        <taxon>Autobranchia</taxon>
        <taxon>Pteriomorphia</taxon>
        <taxon>Ostreida</taxon>
        <taxon>Ostreoidea</taxon>
        <taxon>Ostreidae</taxon>
        <taxon>Magallana</taxon>
    </lineage>
</organism>
<feature type="chain" id="PRO_5036471735" description="VWFC domain-containing protein" evidence="3">
    <location>
        <begin position="17"/>
        <end position="819"/>
    </location>
</feature>
<feature type="region of interest" description="Disordered" evidence="1">
    <location>
        <begin position="558"/>
        <end position="578"/>
    </location>
</feature>
<keyword evidence="3" id="KW-0732">Signal</keyword>
<feature type="region of interest" description="Disordered" evidence="1">
    <location>
        <begin position="404"/>
        <end position="425"/>
    </location>
</feature>
<feature type="region of interest" description="Disordered" evidence="1">
    <location>
        <begin position="182"/>
        <end position="222"/>
    </location>
</feature>
<feature type="transmembrane region" description="Helical" evidence="2">
    <location>
        <begin position="117"/>
        <end position="137"/>
    </location>
</feature>